<evidence type="ECO:0000313" key="2">
    <source>
        <dbReference type="EMBL" id="KAK1750125.1"/>
    </source>
</evidence>
<dbReference type="AlphaFoldDB" id="A0AAJ0B1T7"/>
<dbReference type="PANTHER" id="PTHR24148">
    <property type="entry name" value="ANKYRIN REPEAT DOMAIN-CONTAINING PROTEIN 39 HOMOLOG-RELATED"/>
    <property type="match status" value="1"/>
</dbReference>
<evidence type="ECO:0000313" key="3">
    <source>
        <dbReference type="Proteomes" id="UP001239445"/>
    </source>
</evidence>
<dbReference type="EMBL" id="MU839849">
    <property type="protein sequence ID" value="KAK1750125.1"/>
    <property type="molecule type" value="Genomic_DNA"/>
</dbReference>
<dbReference type="PANTHER" id="PTHR24148:SF64">
    <property type="entry name" value="HETEROKARYON INCOMPATIBILITY DOMAIN-CONTAINING PROTEIN"/>
    <property type="match status" value="1"/>
</dbReference>
<comment type="caution">
    <text evidence="2">The sequence shown here is derived from an EMBL/GenBank/DDBJ whole genome shotgun (WGS) entry which is preliminary data.</text>
</comment>
<evidence type="ECO:0000259" key="1">
    <source>
        <dbReference type="Pfam" id="PF06985"/>
    </source>
</evidence>
<keyword evidence="3" id="KW-1185">Reference proteome</keyword>
<gene>
    <name evidence="2" type="ORF">QBC47DRAFT_439258</name>
</gene>
<reference evidence="2" key="1">
    <citation type="submission" date="2023-06" db="EMBL/GenBank/DDBJ databases">
        <title>Genome-scale phylogeny and comparative genomics of the fungal order Sordariales.</title>
        <authorList>
            <consortium name="Lawrence Berkeley National Laboratory"/>
            <person name="Hensen N."/>
            <person name="Bonometti L."/>
            <person name="Westerberg I."/>
            <person name="Brannstrom I.O."/>
            <person name="Guillou S."/>
            <person name="Cros-Aarteil S."/>
            <person name="Calhoun S."/>
            <person name="Haridas S."/>
            <person name="Kuo A."/>
            <person name="Mondo S."/>
            <person name="Pangilinan J."/>
            <person name="Riley R."/>
            <person name="Labutti K."/>
            <person name="Andreopoulos B."/>
            <person name="Lipzen A."/>
            <person name="Chen C."/>
            <person name="Yanf M."/>
            <person name="Daum C."/>
            <person name="Ng V."/>
            <person name="Clum A."/>
            <person name="Steindorff A."/>
            <person name="Ohm R."/>
            <person name="Martin F."/>
            <person name="Silar P."/>
            <person name="Natvig D."/>
            <person name="Lalanne C."/>
            <person name="Gautier V."/>
            <person name="Ament-Velasquez S.L."/>
            <person name="Kruys A."/>
            <person name="Hutchinson M.I."/>
            <person name="Powell A.J."/>
            <person name="Barry K."/>
            <person name="Miller A.N."/>
            <person name="Grigoriev I.V."/>
            <person name="Debuchy R."/>
            <person name="Gladieux P."/>
            <person name="Thoren M.H."/>
            <person name="Johannesson H."/>
        </authorList>
    </citation>
    <scope>NUCLEOTIDE SEQUENCE</scope>
    <source>
        <strain evidence="2">PSN4</strain>
    </source>
</reference>
<dbReference type="Proteomes" id="UP001239445">
    <property type="component" value="Unassembled WGS sequence"/>
</dbReference>
<name>A0AAJ0B1T7_9PEZI</name>
<dbReference type="Pfam" id="PF06985">
    <property type="entry name" value="HET"/>
    <property type="match status" value="1"/>
</dbReference>
<sequence length="757" mass="85621">MAPLRLLAHKDGQFYVFDPRTLSEPVQYDIVSYTWGPQAERYDTKIEGVTWYVQVNETKLNEIKQFMVHAQVRYLWVDCVCINQDDDVEKTGELEHMYDYYTGAERCHMLLDMDEVWNPHEIVEDLRFLGHLLSHMRGTAVADKAKLSDDMIGRIATWAGDGKPWKFAMSKREVQSAAVEPGVLNCFASSVARIRSLFHHLYFSRVWTFQEMLLGKNMTMWTMSPDKVARIGEFDTWMDLATDANDKAIKLYRWIDESRELKSAGVNAILGLVAEDLLTLATLQTQVRGIHAARTDIISGGPGWWRDNRGGVANVFSAISFMERSCRYQQDIFRGLLGIFNGLLTPDEMRTHLSSGDDVSAMSFVFFQKLSLKTERAWTRLVISSADRGTWDWLPIVANHTRPLTTDCFSGVVDLGRLKPDGLAAVQARTGIVGSPKRIMTLRLHAAADDDKKGFRFRFRGCNCGKKVKSGLFRKEPIPTNTERVRVVKDETGRTLVQCATLLGSLIDPGGSVVEYRRRLLKKLGPWWRVSDRNAKPNNWVDRCVSGTAWADPAPGMLRAHNESANFDMEDIIRCESRLHNETTARIECELRVGCGCVITGPFSFIMEALTSVEGGVLGGDSVTFDDDGRIILKDGLGLAQVGDVDKSFQLVAFQGDPDSYKLHAKRCRKTKLDNPVREKKVAEGVEFWPRARALVRNDFKHEFSDMARDYGFVETGAGNLLICRNHPMDRYRVVGVCLDGPEKTRHKKETHTVTLR</sequence>
<feature type="domain" description="Heterokaryon incompatibility" evidence="1">
    <location>
        <begin position="28"/>
        <end position="211"/>
    </location>
</feature>
<dbReference type="InterPro" id="IPR010730">
    <property type="entry name" value="HET"/>
</dbReference>
<organism evidence="2 3">
    <name type="scientific">Echria macrotheca</name>
    <dbReference type="NCBI Taxonomy" id="438768"/>
    <lineage>
        <taxon>Eukaryota</taxon>
        <taxon>Fungi</taxon>
        <taxon>Dikarya</taxon>
        <taxon>Ascomycota</taxon>
        <taxon>Pezizomycotina</taxon>
        <taxon>Sordariomycetes</taxon>
        <taxon>Sordariomycetidae</taxon>
        <taxon>Sordariales</taxon>
        <taxon>Schizotheciaceae</taxon>
        <taxon>Echria</taxon>
    </lineage>
</organism>
<proteinExistence type="predicted"/>
<protein>
    <submittedName>
        <fullName evidence="2">Heterokaryon incompatibility protein 6, OR allele</fullName>
    </submittedName>
</protein>
<accession>A0AAJ0B1T7</accession>
<dbReference type="InterPro" id="IPR052895">
    <property type="entry name" value="HetReg/Transcr_Mod"/>
</dbReference>